<dbReference type="Pfam" id="PF09362">
    <property type="entry name" value="DUF1996"/>
    <property type="match status" value="1"/>
</dbReference>
<keyword evidence="2" id="KW-0732">Signal</keyword>
<proteinExistence type="predicted"/>
<dbReference type="KEGG" id="kne:92184143"/>
<evidence type="ECO:0000259" key="3">
    <source>
        <dbReference type="Pfam" id="PF09362"/>
    </source>
</evidence>
<organism evidence="4 5">
    <name type="scientific">Kwoniella newhampshirensis</name>
    <dbReference type="NCBI Taxonomy" id="1651941"/>
    <lineage>
        <taxon>Eukaryota</taxon>
        <taxon>Fungi</taxon>
        <taxon>Dikarya</taxon>
        <taxon>Basidiomycota</taxon>
        <taxon>Agaricomycotina</taxon>
        <taxon>Tremellomycetes</taxon>
        <taxon>Tremellales</taxon>
        <taxon>Cryptococcaceae</taxon>
        <taxon>Kwoniella</taxon>
    </lineage>
</organism>
<feature type="signal peptide" evidence="2">
    <location>
        <begin position="1"/>
        <end position="24"/>
    </location>
</feature>
<feature type="domain" description="DUF1996" evidence="3">
    <location>
        <begin position="43"/>
        <end position="273"/>
    </location>
</feature>
<dbReference type="GeneID" id="92184143"/>
<comment type="caution">
    <text evidence="4">The sequence shown here is derived from an EMBL/GenBank/DDBJ whole genome shotgun (WGS) entry which is preliminary data.</text>
</comment>
<evidence type="ECO:0000256" key="2">
    <source>
        <dbReference type="SAM" id="SignalP"/>
    </source>
</evidence>
<feature type="chain" id="PRO_5043642969" description="DUF1996 domain-containing protein" evidence="2">
    <location>
        <begin position="25"/>
        <end position="537"/>
    </location>
</feature>
<dbReference type="AlphaFoldDB" id="A0AAW0YDM6"/>
<keyword evidence="5" id="KW-1185">Reference proteome</keyword>
<dbReference type="EMBL" id="JBCAWK010000014">
    <property type="protein sequence ID" value="KAK8844091.1"/>
    <property type="molecule type" value="Genomic_DNA"/>
</dbReference>
<evidence type="ECO:0000313" key="4">
    <source>
        <dbReference type="EMBL" id="KAK8844091.1"/>
    </source>
</evidence>
<dbReference type="InterPro" id="IPR018535">
    <property type="entry name" value="DUF1996"/>
</dbReference>
<gene>
    <name evidence="4" type="ORF">IAR55_006885</name>
</gene>
<dbReference type="Proteomes" id="UP001388673">
    <property type="component" value="Unassembled WGS sequence"/>
</dbReference>
<feature type="region of interest" description="Disordered" evidence="1">
    <location>
        <begin position="475"/>
        <end position="515"/>
    </location>
</feature>
<dbReference type="PANTHER" id="PTHR43662">
    <property type="match status" value="1"/>
</dbReference>
<accession>A0AAW0YDM6</accession>
<protein>
    <recommendedName>
        <fullName evidence="3">DUF1996 domain-containing protein</fullName>
    </recommendedName>
</protein>
<dbReference type="PANTHER" id="PTHR43662:SF3">
    <property type="entry name" value="DOMAIN PROTEIN, PUTATIVE (AFU_ORTHOLOGUE AFUA_6G11970)-RELATED"/>
    <property type="match status" value="1"/>
</dbReference>
<reference evidence="4 5" key="1">
    <citation type="journal article" date="2024" name="bioRxiv">
        <title>Comparative genomics of Cryptococcus and Kwoniella reveals pathogenesis evolution and contrasting karyotype dynamics via intercentromeric recombination or chromosome fusion.</title>
        <authorList>
            <person name="Coelho M.A."/>
            <person name="David-Palma M."/>
            <person name="Shea T."/>
            <person name="Bowers K."/>
            <person name="McGinley-Smith S."/>
            <person name="Mohammad A.W."/>
            <person name="Gnirke A."/>
            <person name="Yurkov A.M."/>
            <person name="Nowrousian M."/>
            <person name="Sun S."/>
            <person name="Cuomo C.A."/>
            <person name="Heitman J."/>
        </authorList>
    </citation>
    <scope>NUCLEOTIDE SEQUENCE [LARGE SCALE GENOMIC DNA]</scope>
    <source>
        <strain evidence="4 5">CBS 13917</strain>
    </source>
</reference>
<feature type="compositionally biased region" description="Polar residues" evidence="1">
    <location>
        <begin position="486"/>
        <end position="503"/>
    </location>
</feature>
<dbReference type="RefSeq" id="XP_066799655.1">
    <property type="nucleotide sequence ID" value="XM_066949963.1"/>
</dbReference>
<sequence length="537" mass="57450">MRTQAAFSIFLLTALAMLSGLALGAKDHWIITTAQPLMLARVDPIVNPYAVSSHVHHVVGASNFGWHANSPEVQQEASCSSAIIGDDRSNYWAPQLYYQFTNGSFAPILGGARIYYFVKSKDVKPYPPALQMISGTAMSKNLSDTKTLGVMISCDHGLQTPWLPNGTSHPGGCSTISLGIFFPSCGLENGAITSHDYFSHLAWPQSYNGPDLVDDPNGVHCPDSHPIKYPTIFAEFNYYLDDAHPWRNDDCTLILGNGDCSGNTYHADFINGWKASTLASAIEQCGDGNGPGENLGACAPLKASMSEENSWECRLEGQIPDEQVGLVRPIKKLPGCNPVWKSDVSKKPTCNPKVENPGWAAPNTYFENLKFRNHIPMALPEVSNASEAYKIVPSLGDTGASKVGEWGTEGSNQDTQQVGSLQAIINSLAPDVTPGPVVALAAAPDATDAGSANTPSESAEATEAIGVIAIAQNATSTAVGDHETATSKVKPSTSIDTSETPAQPTGKVCKPPKKRGILSNLNLKEHLRRSRHHTIHH</sequence>
<evidence type="ECO:0000256" key="1">
    <source>
        <dbReference type="SAM" id="MobiDB-lite"/>
    </source>
</evidence>
<name>A0AAW0YDM6_9TREE</name>
<evidence type="ECO:0000313" key="5">
    <source>
        <dbReference type="Proteomes" id="UP001388673"/>
    </source>
</evidence>